<dbReference type="SUPFAM" id="SSF53335">
    <property type="entry name" value="S-adenosyl-L-methionine-dependent methyltransferases"/>
    <property type="match status" value="1"/>
</dbReference>
<keyword evidence="3" id="KW-0489">Methyltransferase</keyword>
<evidence type="ECO:0000259" key="1">
    <source>
        <dbReference type="Pfam" id="PF13649"/>
    </source>
</evidence>
<dbReference type="InterPro" id="IPR029063">
    <property type="entry name" value="SAM-dependent_MTases_sf"/>
</dbReference>
<dbReference type="GO" id="GO:0032259">
    <property type="term" value="P:methylation"/>
    <property type="evidence" value="ECO:0007669"/>
    <property type="project" value="UniProtKB-KW"/>
</dbReference>
<organism evidence="3">
    <name type="scientific">Mycolicibacterium mucogenicum DSM 44124</name>
    <dbReference type="NCBI Taxonomy" id="1226753"/>
    <lineage>
        <taxon>Bacteria</taxon>
        <taxon>Bacillati</taxon>
        <taxon>Actinomycetota</taxon>
        <taxon>Actinomycetes</taxon>
        <taxon>Mycobacteriales</taxon>
        <taxon>Mycobacteriaceae</taxon>
        <taxon>Mycolicibacterium</taxon>
    </lineage>
</organism>
<reference evidence="3" key="1">
    <citation type="submission" date="2018-01" db="EMBL/GenBank/DDBJ databases">
        <title>Comparative genomics of Mycobacterium mucogenicum and Mycobacterium neoaurum clade members emphasizing tRNA and non-coding RNA.</title>
        <authorList>
            <person name="Behra P.R.K."/>
            <person name="Pettersson B.M.F."/>
            <person name="Das S."/>
            <person name="Dasgupta S."/>
            <person name="Kirsebom L.A."/>
        </authorList>
    </citation>
    <scope>NUCLEOTIDE SEQUENCE</scope>
    <source>
        <strain evidence="3">DSM 44124</strain>
    </source>
</reference>
<sequence>MPAYRWLMPDFLATPRDGYDRAAAHYVRRFQNHLDDRPVDRAMINAFAELVTKTGKPRVLDVGCGTGVATAALAAAGLDVTGIDLSPNMIAQARQHNPGLEFRIGSMLDLDVADGSVGGLCAWYSIIHVPDAHLPRVFAEFHRVLAPDGVLLLAFQVGDEPRVLTDFDGEQVDLTFIRRRPEAVAQLLSTSGFRVYAETVRQPDDAESTPQAYLIARRAA</sequence>
<dbReference type="CDD" id="cd02440">
    <property type="entry name" value="AdoMet_MTases"/>
    <property type="match status" value="1"/>
</dbReference>
<protein>
    <submittedName>
        <fullName evidence="3">Class I SAM-dependent methyltransferase</fullName>
    </submittedName>
</protein>
<gene>
    <name evidence="2" type="ORF">C1S78_010490</name>
    <name evidence="3" type="ORF">C1S78_10470</name>
</gene>
<dbReference type="InterPro" id="IPR041698">
    <property type="entry name" value="Methyltransf_25"/>
</dbReference>
<keyword evidence="3" id="KW-0808">Transferase</keyword>
<evidence type="ECO:0000313" key="4">
    <source>
        <dbReference type="Proteomes" id="UP000309231"/>
    </source>
</evidence>
<dbReference type="EMBL" id="CP062008">
    <property type="protein sequence ID" value="QPG71310.1"/>
    <property type="molecule type" value="Genomic_DNA"/>
</dbReference>
<accession>A0A8H2JCB8</accession>
<reference evidence="2 4" key="3">
    <citation type="journal article" date="2019" name="Sci. Rep.">
        <title>Insight into the biology of Mycobacterium mucogenicum and Mycobacterium neoaurum clade members.</title>
        <authorList>
            <person name="Behra P.R.K."/>
            <person name="Pettersson B.M.F."/>
            <person name="Ramesh M."/>
            <person name="Dasgupta S."/>
            <person name="Kirsebom L.A."/>
        </authorList>
    </citation>
    <scope>NUCLEOTIDE SEQUENCE [LARGE SCALE GENOMIC DNA]</scope>
    <source>
        <strain evidence="2 4">DSM 44124</strain>
    </source>
</reference>
<keyword evidence="4" id="KW-1185">Reference proteome</keyword>
<evidence type="ECO:0000313" key="3">
    <source>
        <dbReference type="EMBL" id="TLH52730.1"/>
    </source>
</evidence>
<name>A0A8H2JCB8_MYCMU</name>
<proteinExistence type="predicted"/>
<dbReference type="AlphaFoldDB" id="A0A8H2JCB8"/>
<dbReference type="Proteomes" id="UP000309231">
    <property type="component" value="Chromosome"/>
</dbReference>
<dbReference type="InterPro" id="IPR050508">
    <property type="entry name" value="Methyltransf_Superfamily"/>
</dbReference>
<dbReference type="Gene3D" id="3.40.50.150">
    <property type="entry name" value="Vaccinia Virus protein VP39"/>
    <property type="match status" value="1"/>
</dbReference>
<reference evidence="2 4" key="2">
    <citation type="journal article" date="2019" name="BMC Evol. Biol.">
        <title>Comparative genomics of Mycobacterium mucogenicum and Mycobacterium neoaurum clade members emphasizing tRNA and non-coding RNA.</title>
        <authorList>
            <person name="Behra P.R.K."/>
            <person name="Pettersson B.M.F."/>
            <person name="Das S."/>
            <person name="Dasgupta S."/>
            <person name="Kirsebom L.A."/>
        </authorList>
    </citation>
    <scope>NUCLEOTIDE SEQUENCE [LARGE SCALE GENOMIC DNA]</scope>
    <source>
        <strain evidence="2 4">DSM 44124</strain>
    </source>
</reference>
<dbReference type="Pfam" id="PF13649">
    <property type="entry name" value="Methyltransf_25"/>
    <property type="match status" value="1"/>
</dbReference>
<feature type="domain" description="Methyltransferase" evidence="1">
    <location>
        <begin position="59"/>
        <end position="149"/>
    </location>
</feature>
<evidence type="ECO:0000313" key="2">
    <source>
        <dbReference type="EMBL" id="QPG71310.1"/>
    </source>
</evidence>
<dbReference type="EMBL" id="POTL01000001">
    <property type="protein sequence ID" value="TLH52730.1"/>
    <property type="molecule type" value="Genomic_DNA"/>
</dbReference>
<dbReference type="GO" id="GO:0008168">
    <property type="term" value="F:methyltransferase activity"/>
    <property type="evidence" value="ECO:0007669"/>
    <property type="project" value="UniProtKB-KW"/>
</dbReference>
<dbReference type="PANTHER" id="PTHR42912">
    <property type="entry name" value="METHYLTRANSFERASE"/>
    <property type="match status" value="1"/>
</dbReference>
<dbReference type="KEGG" id="mmuc:C1S78_010490"/>